<feature type="domain" description="Ras-GEF" evidence="4">
    <location>
        <begin position="397"/>
        <end position="681"/>
    </location>
</feature>
<dbReference type="PANTHER" id="PTHR23113:SF249">
    <property type="entry name" value="RAP GUANINE NUCLEOTIDE EXCHANGE FACTOR 6"/>
    <property type="match status" value="1"/>
</dbReference>
<proteinExistence type="predicted"/>
<dbReference type="Pfam" id="PF00595">
    <property type="entry name" value="PDZ"/>
    <property type="match status" value="1"/>
</dbReference>
<evidence type="ECO:0000256" key="3">
    <source>
        <dbReference type="SAM" id="MobiDB-lite"/>
    </source>
</evidence>
<dbReference type="PROSITE" id="PS50200">
    <property type="entry name" value="RA"/>
    <property type="match status" value="1"/>
</dbReference>
<feature type="compositionally biased region" description="Polar residues" evidence="3">
    <location>
        <begin position="249"/>
        <end position="269"/>
    </location>
</feature>
<dbReference type="InterPro" id="IPR008937">
    <property type="entry name" value="Ras-like_GEF"/>
</dbReference>
<evidence type="ECO:0000259" key="6">
    <source>
        <dbReference type="PROSITE" id="PS50200"/>
    </source>
</evidence>
<sequence length="710" mass="79680">MSDSIEGAELNRFVSAGVTLDAITFTVVTLGRDFLSATWCRRSRARRCMLQWVCNHFNDFENHGHMIQYLEQFDHLSLAEKKSTERRIFLLACSTKSKKRDLVLDLTVSKTVTPSSTNLRASGNYLLIPFNLIGGFDAYGIFISQFDYNFKSIRSTVRDENRLSNPSIHKGDQILSINGVSLSGMSTSQAVNVLINQVTSSEHFQQNQHSPEPQFSAPVRFTVTYNPLRNFIASISSFLPLEYHELTEQQATRNSLPPSPVKPTSQSIPHSLAELPPISAKPRTSEKPAAPITSALSAIRIWRSSDQGRDQSSKLVLVHDASTVKDVVRSAIEEFGLDDEQLALYQVSVENGPLLKQSRLPDSLGDLLSRLSINSRFYLRDPSKATEESHPSLMDLDVEELAIYMTVKSYQIMKSIEASEYVDKIFELSTSKNDSLKSDSSSGFQSWTPSPSPTPPLAEVGKGFPSGHANLRKLCDLVNWEAYWPPSELCAESNLNRRVDMLKRFIKLVRIFRQLRNYNSMFCLLLGLDQTAVKRLSKTWNKLPEKYTSLHKQLSQVLDPKQNFSNYRALLNGSDPMFGPRGPFRKFSQEATARSVLLKSPVIPYLPLVLKDLSFIHFGNSTTTDQGLVNFVKMRMFSKEVRKLISFCREDFDAAMAASFLRGGNSETTSSVQQRKKGVKDLIQNKLAAASRFVAVACTLSSLLQSIAFM</sequence>
<dbReference type="InterPro" id="IPR001895">
    <property type="entry name" value="RASGEF_cat_dom"/>
</dbReference>
<dbReference type="InterPro" id="IPR023578">
    <property type="entry name" value="Ras_GEF_dom_sf"/>
</dbReference>
<evidence type="ECO:0000313" key="8">
    <source>
        <dbReference type="Proteomes" id="UP001626550"/>
    </source>
</evidence>
<evidence type="ECO:0000259" key="4">
    <source>
        <dbReference type="PROSITE" id="PS50009"/>
    </source>
</evidence>
<evidence type="ECO:0000256" key="1">
    <source>
        <dbReference type="ARBA" id="ARBA00022658"/>
    </source>
</evidence>
<dbReference type="InterPro" id="IPR001478">
    <property type="entry name" value="PDZ"/>
</dbReference>
<protein>
    <submittedName>
        <fullName evidence="7">Rap guanine nucleotide exchange factor 2</fullName>
    </submittedName>
</protein>
<dbReference type="PROSITE" id="PS00720">
    <property type="entry name" value="RASGEF"/>
    <property type="match status" value="1"/>
</dbReference>
<accession>A0ABD2QED3</accession>
<dbReference type="PROSITE" id="PS50009">
    <property type="entry name" value="RASGEF_CAT"/>
    <property type="match status" value="1"/>
</dbReference>
<dbReference type="Proteomes" id="UP001626550">
    <property type="component" value="Unassembled WGS sequence"/>
</dbReference>
<dbReference type="PROSITE" id="PS50106">
    <property type="entry name" value="PDZ"/>
    <property type="match status" value="1"/>
</dbReference>
<feature type="region of interest" description="Disordered" evidence="3">
    <location>
        <begin position="433"/>
        <end position="458"/>
    </location>
</feature>
<evidence type="ECO:0000259" key="5">
    <source>
        <dbReference type="PROSITE" id="PS50106"/>
    </source>
</evidence>
<feature type="region of interest" description="Disordered" evidence="3">
    <location>
        <begin position="249"/>
        <end position="290"/>
    </location>
</feature>
<evidence type="ECO:0000313" key="7">
    <source>
        <dbReference type="EMBL" id="KAL3317096.1"/>
    </source>
</evidence>
<reference evidence="7 8" key="1">
    <citation type="submission" date="2024-11" db="EMBL/GenBank/DDBJ databases">
        <title>Adaptive evolution of stress response genes in parasites aligns with host niche diversity.</title>
        <authorList>
            <person name="Hahn C."/>
            <person name="Resl P."/>
        </authorList>
    </citation>
    <scope>NUCLEOTIDE SEQUENCE [LARGE SCALE GENOMIC DNA]</scope>
    <source>
        <strain evidence="7">EGGRZ-B1_66</strain>
        <tissue evidence="7">Body</tissue>
    </source>
</reference>
<dbReference type="Gene3D" id="2.30.42.10">
    <property type="match status" value="1"/>
</dbReference>
<dbReference type="AlphaFoldDB" id="A0ABD2QED3"/>
<keyword evidence="8" id="KW-1185">Reference proteome</keyword>
<feature type="compositionally biased region" description="Low complexity" evidence="3">
    <location>
        <begin position="433"/>
        <end position="442"/>
    </location>
</feature>
<gene>
    <name evidence="7" type="primary">RAPGEF2</name>
    <name evidence="7" type="ORF">Ciccas_004257</name>
</gene>
<name>A0ABD2QED3_9PLAT</name>
<dbReference type="InterPro" id="IPR036964">
    <property type="entry name" value="RASGEF_cat_dom_sf"/>
</dbReference>
<dbReference type="Pfam" id="PF00617">
    <property type="entry name" value="RasGEF"/>
    <property type="match status" value="1"/>
</dbReference>
<dbReference type="GO" id="GO:0005085">
    <property type="term" value="F:guanyl-nucleotide exchange factor activity"/>
    <property type="evidence" value="ECO:0007669"/>
    <property type="project" value="UniProtKB-KW"/>
</dbReference>
<dbReference type="InterPro" id="IPR000159">
    <property type="entry name" value="RA_dom"/>
</dbReference>
<feature type="domain" description="PDZ" evidence="5">
    <location>
        <begin position="116"/>
        <end position="194"/>
    </location>
</feature>
<evidence type="ECO:0000256" key="2">
    <source>
        <dbReference type="PROSITE-ProRule" id="PRU00168"/>
    </source>
</evidence>
<dbReference type="EMBL" id="JBJKFK010000431">
    <property type="protein sequence ID" value="KAL3317096.1"/>
    <property type="molecule type" value="Genomic_DNA"/>
</dbReference>
<dbReference type="SUPFAM" id="SSF50156">
    <property type="entry name" value="PDZ domain-like"/>
    <property type="match status" value="1"/>
</dbReference>
<dbReference type="SUPFAM" id="SSF48366">
    <property type="entry name" value="Ras GEF"/>
    <property type="match status" value="1"/>
</dbReference>
<feature type="domain" description="Ras-associating" evidence="6">
    <location>
        <begin position="299"/>
        <end position="384"/>
    </location>
</feature>
<keyword evidence="1 2" id="KW-0344">Guanine-nucleotide releasing factor</keyword>
<comment type="caution">
    <text evidence="7">The sequence shown here is derived from an EMBL/GenBank/DDBJ whole genome shotgun (WGS) entry which is preliminary data.</text>
</comment>
<dbReference type="SMART" id="SM00147">
    <property type="entry name" value="RasGEF"/>
    <property type="match status" value="1"/>
</dbReference>
<dbReference type="InterPro" id="IPR019804">
    <property type="entry name" value="Ras_G-nucl-exch_fac_CS"/>
</dbReference>
<dbReference type="CDD" id="cd00136">
    <property type="entry name" value="PDZ_canonical"/>
    <property type="match status" value="1"/>
</dbReference>
<dbReference type="InterPro" id="IPR036034">
    <property type="entry name" value="PDZ_sf"/>
</dbReference>
<dbReference type="PANTHER" id="PTHR23113">
    <property type="entry name" value="GUANINE NUCLEOTIDE EXCHANGE FACTOR"/>
    <property type="match status" value="1"/>
</dbReference>
<dbReference type="Gene3D" id="1.10.840.10">
    <property type="entry name" value="Ras guanine-nucleotide exchange factors catalytic domain"/>
    <property type="match status" value="1"/>
</dbReference>
<organism evidence="7 8">
    <name type="scientific">Cichlidogyrus casuarinus</name>
    <dbReference type="NCBI Taxonomy" id="1844966"/>
    <lineage>
        <taxon>Eukaryota</taxon>
        <taxon>Metazoa</taxon>
        <taxon>Spiralia</taxon>
        <taxon>Lophotrochozoa</taxon>
        <taxon>Platyhelminthes</taxon>
        <taxon>Monogenea</taxon>
        <taxon>Monopisthocotylea</taxon>
        <taxon>Dactylogyridea</taxon>
        <taxon>Ancyrocephalidae</taxon>
        <taxon>Cichlidogyrus</taxon>
    </lineage>
</organism>